<feature type="domain" description="HTH marR-type" evidence="1">
    <location>
        <begin position="17"/>
        <end position="146"/>
    </location>
</feature>
<dbReference type="OrthoDB" id="4549026at2"/>
<dbReference type="PRINTS" id="PR00598">
    <property type="entry name" value="HTHMARR"/>
</dbReference>
<accession>A0A060NRD5</accession>
<dbReference type="Gene3D" id="1.10.10.10">
    <property type="entry name" value="Winged helix-like DNA-binding domain superfamily/Winged helix DNA-binding domain"/>
    <property type="match status" value="1"/>
</dbReference>
<dbReference type="PANTHER" id="PTHR33164:SF95">
    <property type="entry name" value="TRANSCRIPTIONAL REGULATOR"/>
    <property type="match status" value="1"/>
</dbReference>
<dbReference type="PROSITE" id="PS50995">
    <property type="entry name" value="HTH_MARR_2"/>
    <property type="match status" value="1"/>
</dbReference>
<dbReference type="Proteomes" id="UP000067461">
    <property type="component" value="Chromosome"/>
</dbReference>
<evidence type="ECO:0000313" key="2">
    <source>
        <dbReference type="EMBL" id="BAO82113.1"/>
    </source>
</evidence>
<dbReference type="GO" id="GO:0003700">
    <property type="term" value="F:DNA-binding transcription factor activity"/>
    <property type="evidence" value="ECO:0007669"/>
    <property type="project" value="InterPro"/>
</dbReference>
<dbReference type="SMART" id="SM00347">
    <property type="entry name" value="HTH_MARR"/>
    <property type="match status" value="1"/>
</dbReference>
<reference evidence="2 3" key="1">
    <citation type="journal article" date="2014" name="Nat. Commun.">
        <title>Physiological and genomic features of highly alkaliphilic hydrogen-utilizing Betaproteobacteria from a continental serpentinizing site.</title>
        <authorList>
            <person name="Suzuki S."/>
            <person name="Kuenen J.G."/>
            <person name="Schipper K."/>
            <person name="van der Velde S."/>
            <person name="Ishii S."/>
            <person name="Wu A."/>
            <person name="Sorokin D.Y."/>
            <person name="Tenney A."/>
            <person name="Meng X.Y."/>
            <person name="Morrill P.L."/>
            <person name="Kamagata Y."/>
            <person name="Muyzer G."/>
            <person name="Nealson K.H."/>
        </authorList>
    </citation>
    <scope>NUCLEOTIDE SEQUENCE [LARGE SCALE GENOMIC DNA]</scope>
    <source>
        <strain evidence="2 3">A1</strain>
    </source>
</reference>
<dbReference type="PANTHER" id="PTHR33164">
    <property type="entry name" value="TRANSCRIPTIONAL REGULATOR, MARR FAMILY"/>
    <property type="match status" value="1"/>
</dbReference>
<dbReference type="Pfam" id="PF01047">
    <property type="entry name" value="MarR"/>
    <property type="match status" value="1"/>
</dbReference>
<evidence type="ECO:0000313" key="3">
    <source>
        <dbReference type="Proteomes" id="UP000067461"/>
    </source>
</evidence>
<dbReference type="InterPro" id="IPR039422">
    <property type="entry name" value="MarR/SlyA-like"/>
</dbReference>
<dbReference type="GO" id="GO:0006950">
    <property type="term" value="P:response to stress"/>
    <property type="evidence" value="ECO:0007669"/>
    <property type="project" value="TreeGrafter"/>
</dbReference>
<keyword evidence="3" id="KW-1185">Reference proteome</keyword>
<dbReference type="InterPro" id="IPR036390">
    <property type="entry name" value="WH_DNA-bd_sf"/>
</dbReference>
<dbReference type="EMBL" id="AP014568">
    <property type="protein sequence ID" value="BAO82113.1"/>
    <property type="molecule type" value="Genomic_DNA"/>
</dbReference>
<dbReference type="SUPFAM" id="SSF46785">
    <property type="entry name" value="Winged helix' DNA-binding domain"/>
    <property type="match status" value="1"/>
</dbReference>
<sequence>MQAPANGPSSGGLPDLYAEPGHLIRRAHQTAVAVFYEVQGRQVTPVQYAILRALFEHPGIDQVTLAGLVDLDTSTAADIAVRLEQKGWIVRERLPRRQRSLFLTEDGRGVLLAMLQRADAMSRQLLQPLEADEQAELMRLLRKFLRWPSQTEAALRDNP</sequence>
<dbReference type="AlphaFoldDB" id="A0A060NRD5"/>
<proteinExistence type="predicted"/>
<dbReference type="InterPro" id="IPR036388">
    <property type="entry name" value="WH-like_DNA-bd_sf"/>
</dbReference>
<name>A0A060NRD5_9BURK</name>
<gene>
    <name evidence="2" type="ORF">SRAA_2259</name>
</gene>
<dbReference type="InterPro" id="IPR000835">
    <property type="entry name" value="HTH_MarR-typ"/>
</dbReference>
<dbReference type="STRING" id="1458425.SRAA_2259"/>
<dbReference type="KEGG" id="cbaa:SRAA_2259"/>
<dbReference type="HOGENOM" id="CLU_083287_4_0_4"/>
<evidence type="ECO:0000259" key="1">
    <source>
        <dbReference type="PROSITE" id="PS50995"/>
    </source>
</evidence>
<organism evidence="2 3">
    <name type="scientific">Serpentinimonas raichei</name>
    <dbReference type="NCBI Taxonomy" id="1458425"/>
    <lineage>
        <taxon>Bacteria</taxon>
        <taxon>Pseudomonadati</taxon>
        <taxon>Pseudomonadota</taxon>
        <taxon>Betaproteobacteria</taxon>
        <taxon>Burkholderiales</taxon>
        <taxon>Comamonadaceae</taxon>
        <taxon>Serpentinimonas</taxon>
    </lineage>
</organism>
<protein>
    <submittedName>
        <fullName evidence="2">Transcriptional regulators</fullName>
    </submittedName>
</protein>